<dbReference type="EMBL" id="JACAGJ010000006">
    <property type="protein sequence ID" value="MDM1073323.1"/>
    <property type="molecule type" value="Genomic_DNA"/>
</dbReference>
<evidence type="ECO:0000313" key="2">
    <source>
        <dbReference type="EMBL" id="MDM1073323.1"/>
    </source>
</evidence>
<evidence type="ECO:0000259" key="1">
    <source>
        <dbReference type="Pfam" id="PF04230"/>
    </source>
</evidence>
<dbReference type="PANTHER" id="PTHR36836">
    <property type="entry name" value="COLANIC ACID BIOSYNTHESIS PROTEIN WCAK"/>
    <property type="match status" value="1"/>
</dbReference>
<dbReference type="GO" id="GO:0016740">
    <property type="term" value="F:transferase activity"/>
    <property type="evidence" value="ECO:0007669"/>
    <property type="project" value="UniProtKB-KW"/>
</dbReference>
<dbReference type="PANTHER" id="PTHR36836:SF1">
    <property type="entry name" value="COLANIC ACID BIOSYNTHESIS PROTEIN WCAK"/>
    <property type="match status" value="1"/>
</dbReference>
<comment type="caution">
    <text evidence="2">The sequence shown here is derived from an EMBL/GenBank/DDBJ whole genome shotgun (WGS) entry which is preliminary data.</text>
</comment>
<gene>
    <name evidence="2" type="ORF">HX001_12610</name>
</gene>
<protein>
    <submittedName>
        <fullName evidence="2">Polysaccharide pyruvyl transferase family protein</fullName>
    </submittedName>
</protein>
<evidence type="ECO:0000313" key="3">
    <source>
        <dbReference type="Proteomes" id="UP001170959"/>
    </source>
</evidence>
<dbReference type="RefSeq" id="WP_286493950.1">
    <property type="nucleotide sequence ID" value="NZ_DAMCAC010000006.1"/>
</dbReference>
<reference evidence="2" key="1">
    <citation type="submission" date="2020-06" db="EMBL/GenBank/DDBJ databases">
        <authorList>
            <person name="Dong N."/>
        </authorList>
    </citation>
    <scope>NUCLEOTIDE SEQUENCE</scope>
    <source>
        <strain evidence="2">R655-4</strain>
    </source>
</reference>
<feature type="domain" description="Polysaccharide pyruvyl transferase" evidence="1">
    <location>
        <begin position="16"/>
        <end position="307"/>
    </location>
</feature>
<reference evidence="2" key="2">
    <citation type="journal article" date="2022" name="Sci. Total Environ.">
        <title>Prevalence, transmission, and molecular epidemiology of tet(X)-positive bacteria among humans, animals, and environmental niches in China: An epidemiological, and genomic-based study.</title>
        <authorList>
            <person name="Dong N."/>
            <person name="Zeng Y."/>
            <person name="Cai C."/>
            <person name="Sun C."/>
            <person name="Lu J."/>
            <person name="Liu C."/>
            <person name="Zhou H."/>
            <person name="Sun Q."/>
            <person name="Shu L."/>
            <person name="Wang H."/>
            <person name="Wang Y."/>
            <person name="Wang S."/>
            <person name="Wu C."/>
            <person name="Chan E.W."/>
            <person name="Chen G."/>
            <person name="Shen Z."/>
            <person name="Chen S."/>
            <person name="Zhang R."/>
        </authorList>
    </citation>
    <scope>NUCLEOTIDE SEQUENCE</scope>
    <source>
        <strain evidence="2">R655-4</strain>
    </source>
</reference>
<dbReference type="Pfam" id="PF04230">
    <property type="entry name" value="PS_pyruv_trans"/>
    <property type="match status" value="1"/>
</dbReference>
<accession>A0AAJ1QFY3</accession>
<organism evidence="2 3">
    <name type="scientific">Empedobacter brevis</name>
    <dbReference type="NCBI Taxonomy" id="247"/>
    <lineage>
        <taxon>Bacteria</taxon>
        <taxon>Pseudomonadati</taxon>
        <taxon>Bacteroidota</taxon>
        <taxon>Flavobacteriia</taxon>
        <taxon>Flavobacteriales</taxon>
        <taxon>Weeksellaceae</taxon>
        <taxon>Empedobacter</taxon>
    </lineage>
</organism>
<dbReference type="Proteomes" id="UP001170959">
    <property type="component" value="Unassembled WGS sequence"/>
</dbReference>
<sequence>MINKDIIIRGGYGFGNFGDDALMYTIVTELKEVSKDIALLCKKETYIKRILPDTEVIDYEKLQKPIYSKLLVYGGGTQFYHFKKNKFNKGLKDKLFNLNHIIKFIEKRILKNRYIENKFQIKDYASNVALVGVGVGPFEIEDSVVEQNTAKLFLQSSFVGVRDNFALNKSKEWGVKQPLLSPDICYSFKSNFLNSYTNTSTKINKIGIIVRDWNYANGGGEYYDKLIKVSKDLKEKGFEVKFILFDTKSDPYWLNKKDELDMIIWNPLVDTFDGFLEKISIFDLFITARFHGAIFASILQTPFITIEVEQKLKFISEVYNDSSACWERPFEISDLMNQIDLINKDYNSKKAKTILKMNELKKLSDEMFIELKNYYKSLK</sequence>
<dbReference type="AlphaFoldDB" id="A0AAJ1QFY3"/>
<name>A0AAJ1QFY3_9FLAO</name>
<dbReference type="InterPro" id="IPR007345">
    <property type="entry name" value="Polysacch_pyruvyl_Trfase"/>
</dbReference>
<proteinExistence type="predicted"/>
<keyword evidence="2" id="KW-0808">Transferase</keyword>